<gene>
    <name evidence="3" type="ORF">L1F29_03955</name>
</gene>
<evidence type="ECO:0000259" key="1">
    <source>
        <dbReference type="Pfam" id="PF06276"/>
    </source>
</evidence>
<feature type="domain" description="Ferric siderophore reductase C-terminal" evidence="2">
    <location>
        <begin position="234"/>
        <end position="255"/>
    </location>
</feature>
<dbReference type="InterPro" id="IPR024726">
    <property type="entry name" value="FhuF_C"/>
</dbReference>
<dbReference type="Pfam" id="PF06276">
    <property type="entry name" value="FhuF"/>
    <property type="match status" value="1"/>
</dbReference>
<organism evidence="3 4">
    <name type="scientific">Paenibacillus spongiae</name>
    <dbReference type="NCBI Taxonomy" id="2909671"/>
    <lineage>
        <taxon>Bacteria</taxon>
        <taxon>Bacillati</taxon>
        <taxon>Bacillota</taxon>
        <taxon>Bacilli</taxon>
        <taxon>Bacillales</taxon>
        <taxon>Paenibacillaceae</taxon>
        <taxon>Paenibacillus</taxon>
    </lineage>
</organism>
<dbReference type="Pfam" id="PF11575">
    <property type="entry name" value="FhuF_C"/>
    <property type="match status" value="1"/>
</dbReference>
<dbReference type="InterPro" id="IPR022770">
    <property type="entry name" value="IucA/IucC-like_C"/>
</dbReference>
<evidence type="ECO:0000259" key="2">
    <source>
        <dbReference type="Pfam" id="PF11575"/>
    </source>
</evidence>
<protein>
    <submittedName>
        <fullName evidence="3">(2Fe-2S)-binding protein</fullName>
    </submittedName>
</protein>
<proteinExistence type="predicted"/>
<accession>A0ABY5SBX5</accession>
<dbReference type="RefSeq" id="WP_258387091.1">
    <property type="nucleotide sequence ID" value="NZ_CP091430.1"/>
</dbReference>
<keyword evidence="4" id="KW-1185">Reference proteome</keyword>
<dbReference type="Proteomes" id="UP001057877">
    <property type="component" value="Chromosome"/>
</dbReference>
<reference evidence="3" key="1">
    <citation type="submission" date="2022-01" db="EMBL/GenBank/DDBJ databases">
        <title>Paenibacillus spongiae sp. nov., isolated from marine sponge.</title>
        <authorList>
            <person name="Li Z."/>
            <person name="Zhang M."/>
        </authorList>
    </citation>
    <scope>NUCLEOTIDE SEQUENCE</scope>
    <source>
        <strain evidence="3">PHS-Z3</strain>
    </source>
</reference>
<evidence type="ECO:0000313" key="4">
    <source>
        <dbReference type="Proteomes" id="UP001057877"/>
    </source>
</evidence>
<name>A0ABY5SBX5_9BACL</name>
<feature type="domain" description="Aerobactin siderophore biosynthesis IucA/IucC-like C-terminal" evidence="1">
    <location>
        <begin position="67"/>
        <end position="178"/>
    </location>
</feature>
<evidence type="ECO:0000313" key="3">
    <source>
        <dbReference type="EMBL" id="UVI31028.1"/>
    </source>
</evidence>
<sequence>MSHEGPLLLKREEWDYFKDQLRMTTGESLERRYSISSQDLLDEQRCAAFLDGLAPVFDSDSRKVTASLFAKRYAFLLICPSFYAMTMYGKSFDVSIGNCHVESNFVGESWRPNLRLNDMSMTQPAAAGRHEWRDQIIKGIFADHLAPIWATLSKVARLPLSILWENTAVFVYALYEKRIADESSGDQKLRRQEDFNYLVRNATADLFGWKYNPIAAYDSPKCSVEGYDKPLRIRKTCCLYYKSSDDGSYCATCPLTNKGK</sequence>
<dbReference type="EMBL" id="CP091430">
    <property type="protein sequence ID" value="UVI31028.1"/>
    <property type="molecule type" value="Genomic_DNA"/>
</dbReference>